<reference evidence="1" key="1">
    <citation type="submission" date="2020-08" db="EMBL/GenBank/DDBJ databases">
        <title>Genome public.</title>
        <authorList>
            <person name="Liu C."/>
            <person name="Sun Q."/>
        </authorList>
    </citation>
    <scope>NUCLEOTIDE SEQUENCE</scope>
    <source>
        <strain evidence="1">NSJ-23</strain>
    </source>
</reference>
<dbReference type="Proteomes" id="UP000628736">
    <property type="component" value="Unassembled WGS sequence"/>
</dbReference>
<protein>
    <submittedName>
        <fullName evidence="1">Uncharacterized protein</fullName>
    </submittedName>
</protein>
<dbReference type="AlphaFoldDB" id="A0A8J6MCK2"/>
<dbReference type="EMBL" id="JACOPO010000002">
    <property type="protein sequence ID" value="MBC5721911.1"/>
    <property type="molecule type" value="Genomic_DNA"/>
</dbReference>
<gene>
    <name evidence="1" type="ORF">H8S11_03640</name>
</gene>
<evidence type="ECO:0000313" key="2">
    <source>
        <dbReference type="Proteomes" id="UP000628736"/>
    </source>
</evidence>
<comment type="caution">
    <text evidence="1">The sequence shown here is derived from an EMBL/GenBank/DDBJ whole genome shotgun (WGS) entry which is preliminary data.</text>
</comment>
<keyword evidence="2" id="KW-1185">Reference proteome</keyword>
<proteinExistence type="predicted"/>
<evidence type="ECO:0000313" key="1">
    <source>
        <dbReference type="EMBL" id="MBC5721911.1"/>
    </source>
</evidence>
<organism evidence="1 2">
    <name type="scientific">Flintibacter hominis</name>
    <dbReference type="NCBI Taxonomy" id="2763048"/>
    <lineage>
        <taxon>Bacteria</taxon>
        <taxon>Bacillati</taxon>
        <taxon>Bacillota</taxon>
        <taxon>Clostridia</taxon>
        <taxon>Eubacteriales</taxon>
        <taxon>Flintibacter</taxon>
    </lineage>
</organism>
<name>A0A8J6MCK2_9FIRM</name>
<dbReference type="RefSeq" id="WP_186852227.1">
    <property type="nucleotide sequence ID" value="NZ_JACOPO010000002.1"/>
</dbReference>
<sequence length="48" mass="5739">MGGEAPSAFENYKRAKEEFVAMLEADRKWREAIQRELDRALSDYFEKR</sequence>
<accession>A0A8J6MCK2</accession>